<evidence type="ECO:0000256" key="3">
    <source>
        <dbReference type="RuleBase" id="RU003694"/>
    </source>
</evidence>
<dbReference type="Gene3D" id="3.40.47.10">
    <property type="match status" value="2"/>
</dbReference>
<keyword evidence="5" id="KW-0012">Acyltransferase</keyword>
<reference evidence="5 6" key="1">
    <citation type="submission" date="2011-05" db="EMBL/GenBank/DDBJ databases">
        <title>Whole genome sequence of Microlunatus phosphovorus NM-1.</title>
        <authorList>
            <person name="Hosoyama A."/>
            <person name="Sasaki K."/>
            <person name="Harada T."/>
            <person name="Igarashi R."/>
            <person name="Kawakoshi A."/>
            <person name="Sasagawa M."/>
            <person name="Fukada J."/>
            <person name="Nakamura S."/>
            <person name="Katano Y."/>
            <person name="Hanada S."/>
            <person name="Kamagata Y."/>
            <person name="Nakamura N."/>
            <person name="Yamazaki S."/>
            <person name="Fujita N."/>
        </authorList>
    </citation>
    <scope>NUCLEOTIDE SEQUENCE [LARGE SCALE GENOMIC DNA]</scope>
    <source>
        <strain evidence="6">ATCC 700054 / DSM 10555 / JCM 9379 / NBRC 101784 / NCIMB 13414 / VKM Ac-1990 / NM-1</strain>
    </source>
</reference>
<evidence type="ECO:0000256" key="2">
    <source>
        <dbReference type="ARBA" id="ARBA00022679"/>
    </source>
</evidence>
<dbReference type="PANTHER" id="PTHR11712">
    <property type="entry name" value="POLYKETIDE SYNTHASE-RELATED"/>
    <property type="match status" value="1"/>
</dbReference>
<organism evidence="5 6">
    <name type="scientific">Microlunatus phosphovorus (strain ATCC 700054 / DSM 10555 / JCM 9379 / NBRC 101784 / NCIMB 13414 / VKM Ac-1990 / NM-1)</name>
    <dbReference type="NCBI Taxonomy" id="1032480"/>
    <lineage>
        <taxon>Bacteria</taxon>
        <taxon>Bacillati</taxon>
        <taxon>Actinomycetota</taxon>
        <taxon>Actinomycetes</taxon>
        <taxon>Propionibacteriales</taxon>
        <taxon>Propionibacteriaceae</taxon>
        <taxon>Microlunatus</taxon>
    </lineage>
</organism>
<dbReference type="FunFam" id="3.40.47.10:FF:000018">
    <property type="entry name" value="3-oxoacyl-[acyl-carrier-protein] synthase 2"/>
    <property type="match status" value="1"/>
</dbReference>
<dbReference type="HOGENOM" id="CLU_000022_69_2_11"/>
<evidence type="ECO:0000313" key="6">
    <source>
        <dbReference type="Proteomes" id="UP000007947"/>
    </source>
</evidence>
<evidence type="ECO:0000256" key="1">
    <source>
        <dbReference type="ARBA" id="ARBA00008467"/>
    </source>
</evidence>
<dbReference type="NCBIfam" id="NF005589">
    <property type="entry name" value="PRK07314.1"/>
    <property type="match status" value="1"/>
</dbReference>
<dbReference type="OrthoDB" id="9808669at2"/>
<dbReference type="Pfam" id="PF00109">
    <property type="entry name" value="ketoacyl-synt"/>
    <property type="match status" value="1"/>
</dbReference>
<dbReference type="InterPro" id="IPR014031">
    <property type="entry name" value="Ketoacyl_synth_C"/>
</dbReference>
<dbReference type="Pfam" id="PF02801">
    <property type="entry name" value="Ketoacyl-synt_C"/>
    <property type="match status" value="1"/>
</dbReference>
<dbReference type="EC" id="2.3.1.179" evidence="5"/>
<proteinExistence type="inferred from homology"/>
<evidence type="ECO:0000313" key="5">
    <source>
        <dbReference type="EMBL" id="BAK33270.1"/>
    </source>
</evidence>
<dbReference type="GO" id="GO:0006633">
    <property type="term" value="P:fatty acid biosynthetic process"/>
    <property type="evidence" value="ECO:0007669"/>
    <property type="project" value="TreeGrafter"/>
</dbReference>
<keyword evidence="2 3" id="KW-0808">Transferase</keyword>
<dbReference type="RefSeq" id="WP_013861159.1">
    <property type="nucleotide sequence ID" value="NC_015635.1"/>
</dbReference>
<gene>
    <name evidence="5" type="primary">fabF</name>
    <name evidence="5" type="ordered locus">MLP_02560</name>
</gene>
<dbReference type="STRING" id="1032480.MLP_02560"/>
<sequence length="412" mass="42398">MPPKERRPERAVVTGLGVISPIGNSVHTFEQSLFEGRHGVVPVDHIDNSDLGVRVYAPVADLPPESSLPTREARRLDAFALFGLLAARQAVADSGIVGSVDPFRLGVFMSTGLAGVGSVLEELETMRSRGPGRVSPLLVPKMAGNMLAGAVAIDTGARGPALAHLAACASSAASIGEAVRAIRHGYADAVICGGAEAITQKLIMAGFENLRALSPAADPDRASIPFDRDRAGFVMGEGGAALVLESESHARARGATIYAEVSGYGITSDASHITAPAEGGEAVCRAITEAIDEAGEIDQPVHVNAHGTGTMLNDQVEANAIERVFGEATVTTSTKSMTGHMLGAAGAAEAIVCVLSLRRGQVPATVGTVDLEDGMAIDVVRDRPRAAPQSRAVSLSLGFGGHNVALVIDRAA</sequence>
<feature type="domain" description="Ketosynthase family 3 (KS3)" evidence="4">
    <location>
        <begin position="8"/>
        <end position="410"/>
    </location>
</feature>
<dbReference type="GO" id="GO:0004315">
    <property type="term" value="F:3-oxoacyl-[acyl-carrier-protein] synthase activity"/>
    <property type="evidence" value="ECO:0007669"/>
    <property type="project" value="UniProtKB-EC"/>
</dbReference>
<dbReference type="InterPro" id="IPR000794">
    <property type="entry name" value="Beta-ketoacyl_synthase"/>
</dbReference>
<dbReference type="CDD" id="cd00834">
    <property type="entry name" value="KAS_I_II"/>
    <property type="match status" value="1"/>
</dbReference>
<name>F5XHX5_MICPN</name>
<dbReference type="GO" id="GO:0005829">
    <property type="term" value="C:cytosol"/>
    <property type="evidence" value="ECO:0007669"/>
    <property type="project" value="TreeGrafter"/>
</dbReference>
<dbReference type="PANTHER" id="PTHR11712:SF336">
    <property type="entry name" value="3-OXOACYL-[ACYL-CARRIER-PROTEIN] SYNTHASE, MITOCHONDRIAL"/>
    <property type="match status" value="1"/>
</dbReference>
<dbReference type="EMBL" id="AP012204">
    <property type="protein sequence ID" value="BAK33270.1"/>
    <property type="molecule type" value="Genomic_DNA"/>
</dbReference>
<protein>
    <submittedName>
        <fullName evidence="5">3-oxoacyl-[acyl-carrier-protein] synthase II</fullName>
        <ecNumber evidence="5">2.3.1.179</ecNumber>
    </submittedName>
</protein>
<dbReference type="AlphaFoldDB" id="F5XHX5"/>
<dbReference type="Proteomes" id="UP000007947">
    <property type="component" value="Chromosome"/>
</dbReference>
<dbReference type="InterPro" id="IPR014030">
    <property type="entry name" value="Ketoacyl_synth_N"/>
</dbReference>
<evidence type="ECO:0000259" key="4">
    <source>
        <dbReference type="PROSITE" id="PS52004"/>
    </source>
</evidence>
<keyword evidence="6" id="KW-1185">Reference proteome</keyword>
<dbReference type="KEGG" id="mph:MLP_02560"/>
<dbReference type="InterPro" id="IPR016039">
    <property type="entry name" value="Thiolase-like"/>
</dbReference>
<comment type="similarity">
    <text evidence="1 3">Belongs to the thiolase-like superfamily. Beta-ketoacyl-ACP synthases family.</text>
</comment>
<dbReference type="InterPro" id="IPR020841">
    <property type="entry name" value="PKS_Beta-ketoAc_synthase_dom"/>
</dbReference>
<dbReference type="eggNOG" id="COG0304">
    <property type="taxonomic scope" value="Bacteria"/>
</dbReference>
<dbReference type="PROSITE" id="PS52004">
    <property type="entry name" value="KS3_2"/>
    <property type="match status" value="1"/>
</dbReference>
<accession>F5XHX5</accession>
<dbReference type="SMART" id="SM00825">
    <property type="entry name" value="PKS_KS"/>
    <property type="match status" value="1"/>
</dbReference>
<dbReference type="SUPFAM" id="SSF53901">
    <property type="entry name" value="Thiolase-like"/>
    <property type="match status" value="2"/>
</dbReference>